<dbReference type="InterPro" id="IPR016785">
    <property type="entry name" value="ComGD"/>
</dbReference>
<dbReference type="PROSITE" id="PS00409">
    <property type="entry name" value="PROKAR_NTER_METHYL"/>
    <property type="match status" value="1"/>
</dbReference>
<dbReference type="AlphaFoldDB" id="A0A852TAR5"/>
<dbReference type="Pfam" id="PF07963">
    <property type="entry name" value="N_methyl"/>
    <property type="match status" value="1"/>
</dbReference>
<keyword evidence="3" id="KW-0812">Transmembrane</keyword>
<keyword evidence="3" id="KW-0472">Membrane</keyword>
<dbReference type="Proteomes" id="UP000548423">
    <property type="component" value="Unassembled WGS sequence"/>
</dbReference>
<keyword evidence="2" id="KW-0178">Competence</keyword>
<name>A0A852TAR5_9BACI</name>
<dbReference type="InterPro" id="IPR045584">
    <property type="entry name" value="Pilin-like"/>
</dbReference>
<dbReference type="GO" id="GO:0030420">
    <property type="term" value="P:establishment of competence for transformation"/>
    <property type="evidence" value="ECO:0007669"/>
    <property type="project" value="UniProtKB-KW"/>
</dbReference>
<dbReference type="NCBIfam" id="NF040982">
    <property type="entry name" value="ComGD"/>
    <property type="match status" value="1"/>
</dbReference>
<proteinExistence type="predicted"/>
<gene>
    <name evidence="4" type="ORF">F4694_001768</name>
</gene>
<organism evidence="4 5">
    <name type="scientific">Neobacillus niacini</name>
    <dbReference type="NCBI Taxonomy" id="86668"/>
    <lineage>
        <taxon>Bacteria</taxon>
        <taxon>Bacillati</taxon>
        <taxon>Bacillota</taxon>
        <taxon>Bacilli</taxon>
        <taxon>Bacillales</taxon>
        <taxon>Bacillaceae</taxon>
        <taxon>Neobacillus</taxon>
    </lineage>
</organism>
<dbReference type="EMBL" id="JACCBX010000003">
    <property type="protein sequence ID" value="NYE05019.1"/>
    <property type="molecule type" value="Genomic_DNA"/>
</dbReference>
<evidence type="ECO:0000256" key="3">
    <source>
        <dbReference type="SAM" id="Phobius"/>
    </source>
</evidence>
<feature type="transmembrane region" description="Helical" evidence="3">
    <location>
        <begin position="7"/>
        <end position="31"/>
    </location>
</feature>
<evidence type="ECO:0000256" key="1">
    <source>
        <dbReference type="ARBA" id="ARBA00004241"/>
    </source>
</evidence>
<comment type="caution">
    <text evidence="4">The sequence shown here is derived from an EMBL/GenBank/DDBJ whole genome shotgun (WGS) entry which is preliminary data.</text>
</comment>
<dbReference type="GO" id="GO:0009986">
    <property type="term" value="C:cell surface"/>
    <property type="evidence" value="ECO:0007669"/>
    <property type="project" value="UniProtKB-SubCell"/>
</dbReference>
<reference evidence="5" key="2">
    <citation type="submission" date="2020-08" db="EMBL/GenBank/DDBJ databases">
        <title>The Agave Microbiome: Exploring the role of microbial communities in plant adaptations to desert environments.</title>
        <authorList>
            <person name="Partida-Martinez L.P."/>
        </authorList>
    </citation>
    <scope>NUCLEOTIDE SEQUENCE [LARGE SCALE GENOMIC DNA]</scope>
    <source>
        <strain evidence="5">AT2.8</strain>
    </source>
</reference>
<evidence type="ECO:0000313" key="5">
    <source>
        <dbReference type="Proteomes" id="UP000548423"/>
    </source>
</evidence>
<comment type="subcellular location">
    <subcellularLocation>
        <location evidence="1">Cell surface</location>
    </subcellularLocation>
</comment>
<reference evidence="5" key="1">
    <citation type="submission" date="2020-07" db="EMBL/GenBank/DDBJ databases">
        <authorList>
            <person name="Partida-Martinez L."/>
            <person name="Huntemann M."/>
            <person name="Clum A."/>
            <person name="Wang J."/>
            <person name="Palaniappan K."/>
            <person name="Ritter S."/>
            <person name="Chen I.-M."/>
            <person name="Stamatis D."/>
            <person name="Reddy T."/>
            <person name="O'Malley R."/>
            <person name="Daum C."/>
            <person name="Shapiro N."/>
            <person name="Ivanova N."/>
            <person name="Kyrpides N."/>
            <person name="Woyke T."/>
        </authorList>
    </citation>
    <scope>NUCLEOTIDE SEQUENCE [LARGE SCALE GENOMIC DNA]</scope>
    <source>
        <strain evidence="5">AT2.8</strain>
    </source>
</reference>
<sequence>MLLNQKGFTLIESLIVLSIFLIISSITAFSIKPQYYSATDKTFISQLKADLYYGQQYAIANQMEVKVIFYEHEHVYLISTGNKQLVERHHSPTITVTQGTIQLVFKFNSNGNVDRFGTLYIRTQQKNYILTLLIGKGRFYVMEE</sequence>
<evidence type="ECO:0000256" key="2">
    <source>
        <dbReference type="ARBA" id="ARBA00023287"/>
    </source>
</evidence>
<dbReference type="InterPro" id="IPR012902">
    <property type="entry name" value="N_methyl_site"/>
</dbReference>
<dbReference type="NCBIfam" id="TIGR02532">
    <property type="entry name" value="IV_pilin_GFxxxE"/>
    <property type="match status" value="1"/>
</dbReference>
<protein>
    <submittedName>
        <fullName evidence="4">Competence protein ComGD</fullName>
    </submittedName>
</protein>
<evidence type="ECO:0000313" key="4">
    <source>
        <dbReference type="EMBL" id="NYE05019.1"/>
    </source>
</evidence>
<dbReference type="SUPFAM" id="SSF54523">
    <property type="entry name" value="Pili subunits"/>
    <property type="match status" value="1"/>
</dbReference>
<dbReference type="PIRSF" id="PIRSF021292">
    <property type="entry name" value="Competence_ComGD"/>
    <property type="match status" value="1"/>
</dbReference>
<accession>A0A852TAR5</accession>
<keyword evidence="3" id="KW-1133">Transmembrane helix</keyword>